<proteinExistence type="predicted"/>
<feature type="region of interest" description="Disordered" evidence="1">
    <location>
        <begin position="387"/>
        <end position="406"/>
    </location>
</feature>
<dbReference type="OrthoDB" id="6157510at2759"/>
<keyword evidence="2" id="KW-1133">Transmembrane helix</keyword>
<feature type="region of interest" description="Disordered" evidence="1">
    <location>
        <begin position="191"/>
        <end position="232"/>
    </location>
</feature>
<feature type="region of interest" description="Disordered" evidence="1">
    <location>
        <begin position="412"/>
        <end position="434"/>
    </location>
</feature>
<feature type="transmembrane region" description="Helical" evidence="2">
    <location>
        <begin position="621"/>
        <end position="641"/>
    </location>
</feature>
<evidence type="ECO:0000313" key="3">
    <source>
        <dbReference type="Proteomes" id="UP000694843"/>
    </source>
</evidence>
<feature type="compositionally biased region" description="Basic residues" evidence="1">
    <location>
        <begin position="17"/>
        <end position="27"/>
    </location>
</feature>
<dbReference type="Proteomes" id="UP000694843">
    <property type="component" value="Unplaced"/>
</dbReference>
<dbReference type="InterPro" id="IPR040350">
    <property type="entry name" value="TMEM272"/>
</dbReference>
<name>A0A979FMZ4_HYAAZ</name>
<feature type="compositionally biased region" description="Low complexity" evidence="1">
    <location>
        <begin position="1"/>
        <end position="16"/>
    </location>
</feature>
<sequence length="660" mass="73451">MSSTSSQGAASASPRRTLSRTNRRGSRRSSTVARLHAAAIAARNRRASLAAQAALEEKAFLEESKSSSSLVSSKSSNSVSSKSHSNSGKIKVDEIDASESPETTRSFGGVSNGSTKTQKSFLSVEPSPFIHRRSFDSATTSRASSDLLSVTNSRENSKALAVSDTCIDSKKIPSNRHTSLDQRLTIDQPYYLSPRRSFDSSAPRRRASSSPRPSLTPSAIGYRRPSACVQPEDDSTEEEIAETSFVSRAPVIHRPSLVDYPTSPRASFSNLPPVHRRISVSKDPTLQSISFEEENLLGRKKSLADYPRKRETLTATVSGPPEYRRKLSSARSEYVPLSRKSSYVPDLSTWKSSVDSPLLEAVEREHRRRNDSSTSYHSHLDIYRRHSSSASRISAPETGNRGSMQWLRVEEEGRVRASSAPTSRRTSSNIYNSSSALEERQQLFTSIPLPVKSTSHVMASYGSIAYQMRDANLDSSSTLAFVFKAFKILGRTVFTTGLLMVSMAVPLLMVILGIQYLHECPIEPHIPIYLLVGGLFGALKGMWLICQQVRSRRYERIDDAFADDGLDEIFTSISYRATDVVLSVFLVVWFGLGNYWVYKIYLPRYEAPLFQPNDWCSKTVYLFALSQLLFVYTVTAVLLLISISLSCWRRCVTCFGEQYK</sequence>
<accession>A0A979FMZ4</accession>
<gene>
    <name evidence="4" type="primary">LOC125178413</name>
</gene>
<dbReference type="GeneID" id="125178413"/>
<dbReference type="PANTHER" id="PTHR33444:SF7">
    <property type="entry name" value="TRANSMEMBRANE PROTEIN 272"/>
    <property type="match status" value="1"/>
</dbReference>
<evidence type="ECO:0000256" key="1">
    <source>
        <dbReference type="SAM" id="MobiDB-lite"/>
    </source>
</evidence>
<organism evidence="3 4">
    <name type="scientific">Hyalella azteca</name>
    <name type="common">Amphipod</name>
    <dbReference type="NCBI Taxonomy" id="294128"/>
    <lineage>
        <taxon>Eukaryota</taxon>
        <taxon>Metazoa</taxon>
        <taxon>Ecdysozoa</taxon>
        <taxon>Arthropoda</taxon>
        <taxon>Crustacea</taxon>
        <taxon>Multicrustacea</taxon>
        <taxon>Malacostraca</taxon>
        <taxon>Eumalacostraca</taxon>
        <taxon>Peracarida</taxon>
        <taxon>Amphipoda</taxon>
        <taxon>Senticaudata</taxon>
        <taxon>Talitrida</taxon>
        <taxon>Talitroidea</taxon>
        <taxon>Hyalellidae</taxon>
        <taxon>Hyalella</taxon>
    </lineage>
</organism>
<protein>
    <submittedName>
        <fullName evidence="4">Uncharacterized protein LOC125178413</fullName>
    </submittedName>
</protein>
<reference evidence="4" key="1">
    <citation type="submission" date="2025-08" db="UniProtKB">
        <authorList>
            <consortium name="RefSeq"/>
        </authorList>
    </citation>
    <scope>IDENTIFICATION</scope>
    <source>
        <tissue evidence="4">Whole organism</tissue>
    </source>
</reference>
<dbReference type="KEGG" id="hazt:125178413"/>
<keyword evidence="3" id="KW-1185">Reference proteome</keyword>
<keyword evidence="2" id="KW-0812">Transmembrane</keyword>
<feature type="compositionally biased region" description="Polar residues" evidence="1">
    <location>
        <begin position="112"/>
        <end position="121"/>
    </location>
</feature>
<dbReference type="AlphaFoldDB" id="A0A979FMZ4"/>
<feature type="transmembrane region" description="Helical" evidence="2">
    <location>
        <begin position="526"/>
        <end position="546"/>
    </location>
</feature>
<feature type="compositionally biased region" description="Low complexity" evidence="1">
    <location>
        <begin position="416"/>
        <end position="428"/>
    </location>
</feature>
<feature type="compositionally biased region" description="Low complexity" evidence="1">
    <location>
        <begin position="208"/>
        <end position="219"/>
    </location>
</feature>
<evidence type="ECO:0000313" key="4">
    <source>
        <dbReference type="RefSeq" id="XP_047738048.1"/>
    </source>
</evidence>
<dbReference type="PANTHER" id="PTHR33444">
    <property type="entry name" value="SI:DKEY-19B23.12-RELATED"/>
    <property type="match status" value="1"/>
</dbReference>
<dbReference type="RefSeq" id="XP_047738048.1">
    <property type="nucleotide sequence ID" value="XM_047882092.1"/>
</dbReference>
<keyword evidence="2" id="KW-0472">Membrane</keyword>
<evidence type="ECO:0000256" key="2">
    <source>
        <dbReference type="SAM" id="Phobius"/>
    </source>
</evidence>
<feature type="region of interest" description="Disordered" evidence="1">
    <location>
        <begin position="1"/>
        <end position="35"/>
    </location>
</feature>
<feature type="region of interest" description="Disordered" evidence="1">
    <location>
        <begin position="61"/>
        <end position="123"/>
    </location>
</feature>
<feature type="transmembrane region" description="Helical" evidence="2">
    <location>
        <begin position="580"/>
        <end position="601"/>
    </location>
</feature>
<feature type="compositionally biased region" description="Low complexity" evidence="1">
    <location>
        <begin position="66"/>
        <end position="87"/>
    </location>
</feature>
<feature type="transmembrane region" description="Helical" evidence="2">
    <location>
        <begin position="493"/>
        <end position="514"/>
    </location>
</feature>